<organism evidence="1 2">
    <name type="scientific">Dallia pectoralis</name>
    <name type="common">Alaska blackfish</name>
    <dbReference type="NCBI Taxonomy" id="75939"/>
    <lineage>
        <taxon>Eukaryota</taxon>
        <taxon>Metazoa</taxon>
        <taxon>Chordata</taxon>
        <taxon>Craniata</taxon>
        <taxon>Vertebrata</taxon>
        <taxon>Euteleostomi</taxon>
        <taxon>Actinopterygii</taxon>
        <taxon>Neopterygii</taxon>
        <taxon>Teleostei</taxon>
        <taxon>Protacanthopterygii</taxon>
        <taxon>Esociformes</taxon>
        <taxon>Umbridae</taxon>
        <taxon>Dallia</taxon>
    </lineage>
</organism>
<evidence type="ECO:0000313" key="1">
    <source>
        <dbReference type="EMBL" id="KAJ7992209.1"/>
    </source>
</evidence>
<reference evidence="1" key="1">
    <citation type="submission" date="2021-05" db="EMBL/GenBank/DDBJ databases">
        <authorList>
            <person name="Pan Q."/>
            <person name="Jouanno E."/>
            <person name="Zahm M."/>
            <person name="Klopp C."/>
            <person name="Cabau C."/>
            <person name="Louis A."/>
            <person name="Berthelot C."/>
            <person name="Parey E."/>
            <person name="Roest Crollius H."/>
            <person name="Montfort J."/>
            <person name="Robinson-Rechavi M."/>
            <person name="Bouchez O."/>
            <person name="Lampietro C."/>
            <person name="Lopez Roques C."/>
            <person name="Donnadieu C."/>
            <person name="Postlethwait J."/>
            <person name="Bobe J."/>
            <person name="Dillon D."/>
            <person name="Chandos A."/>
            <person name="von Hippel F."/>
            <person name="Guiguen Y."/>
        </authorList>
    </citation>
    <scope>NUCLEOTIDE SEQUENCE</scope>
    <source>
        <strain evidence="1">YG-Jan2019</strain>
    </source>
</reference>
<sequence length="131" mass="14436">MNLSPRTPAGSLKHRDRFLSSVGGREGPGCWSMMGESGHSHRLLEPIRPFAHRETPPIFVQADSYSINSPVAKRGNLAGILGELEKQCLIPEKRAPLITKSTLSYLRRSSRVLSHLCCNVTQHCCRLSATA</sequence>
<proteinExistence type="predicted"/>
<comment type="caution">
    <text evidence="1">The sequence shown here is derived from an EMBL/GenBank/DDBJ whole genome shotgun (WGS) entry which is preliminary data.</text>
</comment>
<protein>
    <submittedName>
        <fullName evidence="1">Uncharacterized protein</fullName>
    </submittedName>
</protein>
<dbReference type="EMBL" id="CM055752">
    <property type="protein sequence ID" value="KAJ7992209.1"/>
    <property type="molecule type" value="Genomic_DNA"/>
</dbReference>
<keyword evidence="2" id="KW-1185">Reference proteome</keyword>
<evidence type="ECO:0000313" key="2">
    <source>
        <dbReference type="Proteomes" id="UP001157502"/>
    </source>
</evidence>
<accession>A0ACC2FLE4</accession>
<gene>
    <name evidence="1" type="ORF">DPEC_G00276150</name>
</gene>
<name>A0ACC2FLE4_DALPE</name>
<dbReference type="Proteomes" id="UP001157502">
    <property type="component" value="Chromosome 25"/>
</dbReference>